<reference evidence="3" key="1">
    <citation type="journal article" date="2019" name="Int. J. Syst. Evol. Microbiol.">
        <title>The Global Catalogue of Microorganisms (GCM) 10K type strain sequencing project: providing services to taxonomists for standard genome sequencing and annotation.</title>
        <authorList>
            <consortium name="The Broad Institute Genomics Platform"/>
            <consortium name="The Broad Institute Genome Sequencing Center for Infectious Disease"/>
            <person name="Wu L."/>
            <person name="Ma J."/>
        </authorList>
    </citation>
    <scope>NUCLEOTIDE SEQUENCE [LARGE SCALE GENOMIC DNA]</scope>
    <source>
        <strain evidence="3">JCM 18542</strain>
    </source>
</reference>
<feature type="region of interest" description="Disordered" evidence="1">
    <location>
        <begin position="1"/>
        <end position="23"/>
    </location>
</feature>
<dbReference type="EMBL" id="BAABKQ010000001">
    <property type="protein sequence ID" value="GAA4819318.1"/>
    <property type="molecule type" value="Genomic_DNA"/>
</dbReference>
<comment type="caution">
    <text evidence="2">The sequence shown here is derived from an EMBL/GenBank/DDBJ whole genome shotgun (WGS) entry which is preliminary data.</text>
</comment>
<dbReference type="RefSeq" id="WP_345602559.1">
    <property type="nucleotide sequence ID" value="NZ_BAABKQ010000001.1"/>
</dbReference>
<evidence type="ECO:0008006" key="4">
    <source>
        <dbReference type="Google" id="ProtNLM"/>
    </source>
</evidence>
<evidence type="ECO:0000313" key="2">
    <source>
        <dbReference type="EMBL" id="GAA4819318.1"/>
    </source>
</evidence>
<organism evidence="2 3">
    <name type="scientific">Tomitella cavernea</name>
    <dbReference type="NCBI Taxonomy" id="1387982"/>
    <lineage>
        <taxon>Bacteria</taxon>
        <taxon>Bacillati</taxon>
        <taxon>Actinomycetota</taxon>
        <taxon>Actinomycetes</taxon>
        <taxon>Mycobacteriales</taxon>
        <taxon>Tomitella</taxon>
    </lineage>
</organism>
<protein>
    <recommendedName>
        <fullName evidence="4">Bacteriocin biosynthesis cyclodehydratase domain-containing protein</fullName>
    </recommendedName>
</protein>
<proteinExistence type="predicted"/>
<feature type="compositionally biased region" description="Polar residues" evidence="1">
    <location>
        <begin position="1"/>
        <end position="10"/>
    </location>
</feature>
<dbReference type="Gene3D" id="3.40.50.720">
    <property type="entry name" value="NAD(P)-binding Rossmann-like Domain"/>
    <property type="match status" value="1"/>
</dbReference>
<sequence length="333" mass="34907">MAASIVTATGSDAAPPRRRPTSAERRLFRSTPRLDARFPVLLRGDGTVQIGMSPALAVVVRPPDGFGPRCLAALLRQLDGSTRLDRALRRTGLPLAHAGPILDELTRAGLLTLGPEERVPRSMVTVHGAGPLADRLREHLPAIGVQVRASGTHPDDEFAVEAAASSVTILAGQAVVEPGIRRMLHEAAMPHLHVRLRDGSGVVGPVVLPGRTACLGCGDLHRRDRDPAWPRLMVQQMGRRGHGDAPTVMVTVGVTADLLRTYLLAACRARTPAHGVPTGCSHQVEVGPGGTSVTAFPWLPHPECPCRAARHATAGGAPGNALNGGNTLPPPGS</sequence>
<evidence type="ECO:0000256" key="1">
    <source>
        <dbReference type="SAM" id="MobiDB-lite"/>
    </source>
</evidence>
<name>A0ABP9CYD8_9ACTN</name>
<gene>
    <name evidence="2" type="ORF">GCM10023353_28710</name>
</gene>
<dbReference type="Proteomes" id="UP001500839">
    <property type="component" value="Unassembled WGS sequence"/>
</dbReference>
<evidence type="ECO:0000313" key="3">
    <source>
        <dbReference type="Proteomes" id="UP001500839"/>
    </source>
</evidence>
<accession>A0ABP9CYD8</accession>
<keyword evidence="3" id="KW-1185">Reference proteome</keyword>